<evidence type="ECO:0008006" key="5">
    <source>
        <dbReference type="Google" id="ProtNLM"/>
    </source>
</evidence>
<dbReference type="PANTHER" id="PTHR31342">
    <property type="entry name" value="PROTEIN CHUP1, CHLOROPLASTIC"/>
    <property type="match status" value="1"/>
</dbReference>
<dbReference type="PANTHER" id="PTHR31342:SF43">
    <property type="entry name" value="F11A17.16"/>
    <property type="match status" value="1"/>
</dbReference>
<dbReference type="OrthoDB" id="673648at2759"/>
<keyword evidence="4" id="KW-1185">Reference proteome</keyword>
<dbReference type="AlphaFoldDB" id="A0A1R3GKG4"/>
<evidence type="ECO:0000256" key="2">
    <source>
        <dbReference type="SAM" id="MobiDB-lite"/>
    </source>
</evidence>
<proteinExistence type="predicted"/>
<name>A0A1R3GKG4_9ROSI</name>
<reference evidence="4" key="1">
    <citation type="submission" date="2013-09" db="EMBL/GenBank/DDBJ databases">
        <title>Corchorus olitorius genome sequencing.</title>
        <authorList>
            <person name="Alam M."/>
            <person name="Haque M.S."/>
            <person name="Islam M.S."/>
            <person name="Emdad E.M."/>
            <person name="Islam M.M."/>
            <person name="Ahmed B."/>
            <person name="Halim A."/>
            <person name="Hossen Q.M.M."/>
            <person name="Hossain M.Z."/>
            <person name="Ahmed R."/>
            <person name="Khan M.M."/>
            <person name="Islam R."/>
            <person name="Rashid M.M."/>
            <person name="Khan S.A."/>
            <person name="Rahman M.S."/>
            <person name="Alam M."/>
            <person name="Yahiya A.S."/>
            <person name="Khan M.S."/>
            <person name="Azam M.S."/>
            <person name="Haque T."/>
            <person name="Lashkar M.Z.H."/>
            <person name="Akhand A.I."/>
            <person name="Morshed G."/>
            <person name="Roy S."/>
            <person name="Uddin K.S."/>
            <person name="Rabeya T."/>
            <person name="Hossain A.S."/>
            <person name="Chowdhury A."/>
            <person name="Snigdha A.R."/>
            <person name="Mortoza M.S."/>
            <person name="Matin S.A."/>
            <person name="Hoque S.M.E."/>
            <person name="Islam M.K."/>
            <person name="Roy D.K."/>
            <person name="Haider R."/>
            <person name="Moosa M.M."/>
            <person name="Elias S.M."/>
            <person name="Hasan A.M."/>
            <person name="Jahan S."/>
            <person name="Shafiuddin M."/>
            <person name="Mahmood N."/>
            <person name="Shommy N.S."/>
        </authorList>
    </citation>
    <scope>NUCLEOTIDE SEQUENCE [LARGE SCALE GENOMIC DNA]</scope>
    <source>
        <strain evidence="4">cv. O-4</strain>
    </source>
</reference>
<feature type="region of interest" description="Disordered" evidence="2">
    <location>
        <begin position="130"/>
        <end position="156"/>
    </location>
</feature>
<dbReference type="InterPro" id="IPR040265">
    <property type="entry name" value="CHUP1/IPGA1-like"/>
</dbReference>
<organism evidence="3 4">
    <name type="scientific">Corchorus olitorius</name>
    <dbReference type="NCBI Taxonomy" id="93759"/>
    <lineage>
        <taxon>Eukaryota</taxon>
        <taxon>Viridiplantae</taxon>
        <taxon>Streptophyta</taxon>
        <taxon>Embryophyta</taxon>
        <taxon>Tracheophyta</taxon>
        <taxon>Spermatophyta</taxon>
        <taxon>Magnoliopsida</taxon>
        <taxon>eudicotyledons</taxon>
        <taxon>Gunneridae</taxon>
        <taxon>Pentapetalae</taxon>
        <taxon>rosids</taxon>
        <taxon>malvids</taxon>
        <taxon>Malvales</taxon>
        <taxon>Malvaceae</taxon>
        <taxon>Grewioideae</taxon>
        <taxon>Apeibeae</taxon>
        <taxon>Corchorus</taxon>
    </lineage>
</organism>
<accession>A0A1R3GKG4</accession>
<evidence type="ECO:0000313" key="4">
    <source>
        <dbReference type="Proteomes" id="UP000187203"/>
    </source>
</evidence>
<evidence type="ECO:0000256" key="1">
    <source>
        <dbReference type="ARBA" id="ARBA00023054"/>
    </source>
</evidence>
<sequence length="486" mass="54478">MSRNKHQSAKAESRPKPVPTGVNDRSKSVHNPKSGDQLHQKGRVVEQLARPRRLISTNLINKSQEKTGANIDELTEKLNCSEALVKDLRTQMLDLKAELDGARSLNMELESINRKLNEDLTAAQAKLAALANRHQDQDQVHPQPQPQVRERESNGECQSLKFKDIQKLIANKLEHSNITREAMAIKGTTTVKLPLPEPPAISAKALGLRLQECYHSSSLTQQEGKTSPPAAWNHNKPTGRSAHSSIVGEIQNRSAHLLAIKSDVETKGEFINCLIHQVMVAAYTDIDDVLKFVDWLDSQLSSLADERAVLKHFKWPEKKVDAMREAAIEYRDLKLLEMEISSYEDDTSIPSGAALKRIAGLQDKSERSIERLIKLRNSVMHSYLECKIPIDWMLDSGIICKIKQASMRLATIYMKRVAKELQLVRNLDKESTQEALLLQGMHFAYRAHQFAGALDSETLCAFEEIRQCIPGQLIGSQELLAGITLS</sequence>
<dbReference type="GO" id="GO:0072699">
    <property type="term" value="P:protein localization to cortical microtubule cytoskeleton"/>
    <property type="evidence" value="ECO:0007669"/>
    <property type="project" value="TreeGrafter"/>
</dbReference>
<feature type="region of interest" description="Disordered" evidence="2">
    <location>
        <begin position="218"/>
        <end position="242"/>
    </location>
</feature>
<keyword evidence="1" id="KW-0175">Coiled coil</keyword>
<protein>
    <recommendedName>
        <fullName evidence="5">Protein CHUP1, chloroplastic</fullName>
    </recommendedName>
</protein>
<dbReference type="STRING" id="93759.A0A1R3GKG4"/>
<dbReference type="GO" id="GO:0055028">
    <property type="term" value="C:cortical microtubule"/>
    <property type="evidence" value="ECO:0007669"/>
    <property type="project" value="TreeGrafter"/>
</dbReference>
<comment type="caution">
    <text evidence="3">The sequence shown here is derived from an EMBL/GenBank/DDBJ whole genome shotgun (WGS) entry which is preliminary data.</text>
</comment>
<evidence type="ECO:0000313" key="3">
    <source>
        <dbReference type="EMBL" id="OMO58594.1"/>
    </source>
</evidence>
<dbReference type="EMBL" id="AWUE01022402">
    <property type="protein sequence ID" value="OMO58594.1"/>
    <property type="molecule type" value="Genomic_DNA"/>
</dbReference>
<feature type="region of interest" description="Disordered" evidence="2">
    <location>
        <begin position="1"/>
        <end position="41"/>
    </location>
</feature>
<gene>
    <name evidence="3" type="ORF">COLO4_34507</name>
</gene>
<dbReference type="Proteomes" id="UP000187203">
    <property type="component" value="Unassembled WGS sequence"/>
</dbReference>